<accession>A0A840A2R2</accession>
<comment type="caution">
    <text evidence="1">The sequence shown here is derived from an EMBL/GenBank/DDBJ whole genome shotgun (WGS) entry which is preliminary data.</text>
</comment>
<name>A0A840A2R2_9CAUL</name>
<dbReference type="Proteomes" id="UP000530564">
    <property type="component" value="Unassembled WGS sequence"/>
</dbReference>
<reference evidence="1 2" key="1">
    <citation type="submission" date="2020-08" db="EMBL/GenBank/DDBJ databases">
        <title>Genomic Encyclopedia of Type Strains, Phase IV (KMG-IV): sequencing the most valuable type-strain genomes for metagenomic binning, comparative biology and taxonomic classification.</title>
        <authorList>
            <person name="Goeker M."/>
        </authorList>
    </citation>
    <scope>NUCLEOTIDE SEQUENCE [LARGE SCALE GENOMIC DNA]</scope>
    <source>
        <strain evidence="1 2">DSM 21793</strain>
    </source>
</reference>
<keyword evidence="2" id="KW-1185">Reference proteome</keyword>
<evidence type="ECO:0000313" key="1">
    <source>
        <dbReference type="EMBL" id="MBB3892916.1"/>
    </source>
</evidence>
<proteinExistence type="predicted"/>
<sequence length="106" mass="11240">MPEPLALLIQIGRGPAAGEQDRAWRAPRRFAVTASAALLSLGLSGCISAAEMAARHRQACVTYGFSPGTEAYANCLLQLDVGEYGYGHHGRPRLAPHPYTAPPPIS</sequence>
<protein>
    <submittedName>
        <fullName evidence="1">Uncharacterized protein</fullName>
    </submittedName>
</protein>
<organism evidence="1 2">
    <name type="scientific">Phenylobacterium haematophilum</name>
    <dbReference type="NCBI Taxonomy" id="98513"/>
    <lineage>
        <taxon>Bacteria</taxon>
        <taxon>Pseudomonadati</taxon>
        <taxon>Pseudomonadota</taxon>
        <taxon>Alphaproteobacteria</taxon>
        <taxon>Caulobacterales</taxon>
        <taxon>Caulobacteraceae</taxon>
        <taxon>Phenylobacterium</taxon>
    </lineage>
</organism>
<dbReference type="RefSeq" id="WP_183775892.1">
    <property type="nucleotide sequence ID" value="NZ_JACIDK010000006.1"/>
</dbReference>
<gene>
    <name evidence="1" type="ORF">GGQ61_003654</name>
</gene>
<evidence type="ECO:0000313" key="2">
    <source>
        <dbReference type="Proteomes" id="UP000530564"/>
    </source>
</evidence>
<dbReference type="EMBL" id="JACIDK010000006">
    <property type="protein sequence ID" value="MBB3892916.1"/>
    <property type="molecule type" value="Genomic_DNA"/>
</dbReference>
<dbReference type="AlphaFoldDB" id="A0A840A2R2"/>